<name>A0A4Z1G5C0_9HELO</name>
<feature type="compositionally biased region" description="Basic and acidic residues" evidence="1">
    <location>
        <begin position="18"/>
        <end position="38"/>
    </location>
</feature>
<comment type="caution">
    <text evidence="2">The sequence shown here is derived from an EMBL/GenBank/DDBJ whole genome shotgun (WGS) entry which is preliminary data.</text>
</comment>
<evidence type="ECO:0000313" key="2">
    <source>
        <dbReference type="EMBL" id="TGO32186.1"/>
    </source>
</evidence>
<proteinExistence type="predicted"/>
<sequence length="265" mass="29804">MSDNNTVERWLDKVKSDDGWSTVRGEDDRYADRRDKFVDPSFGKPSQALHTKSTSRHRAELRKCQRSSRNMHPLQHENSGGSRSRVTPRRDNQRPLLPQQLPISGDSSRGPYSEAASQSNLPQPYSSGAHGSYTSHPIPQIAPVSHVTTFRVTRPQQASASVASHQNTYAIPTLNHTVHEFSSFPQQNCHRGAYLTSERSVQGTVVQGTQRVRFRTAEGNDAYERHLRSRGQITSIGTGTGDFSRMSMTYDTPPRNTRARDIWES</sequence>
<organism evidence="2 3">
    <name type="scientific">Botrytis hyacinthi</name>
    <dbReference type="NCBI Taxonomy" id="278943"/>
    <lineage>
        <taxon>Eukaryota</taxon>
        <taxon>Fungi</taxon>
        <taxon>Dikarya</taxon>
        <taxon>Ascomycota</taxon>
        <taxon>Pezizomycotina</taxon>
        <taxon>Leotiomycetes</taxon>
        <taxon>Helotiales</taxon>
        <taxon>Sclerotiniaceae</taxon>
        <taxon>Botrytis</taxon>
    </lineage>
</organism>
<feature type="region of interest" description="Disordered" evidence="1">
    <location>
        <begin position="234"/>
        <end position="265"/>
    </location>
</feature>
<feature type="compositionally biased region" description="Polar residues" evidence="1">
    <location>
        <begin position="76"/>
        <end position="85"/>
    </location>
</feature>
<dbReference type="Proteomes" id="UP000297814">
    <property type="component" value="Unassembled WGS sequence"/>
</dbReference>
<dbReference type="EMBL" id="PQXK01000342">
    <property type="protein sequence ID" value="TGO32186.1"/>
    <property type="molecule type" value="Genomic_DNA"/>
</dbReference>
<keyword evidence="3" id="KW-1185">Reference proteome</keyword>
<accession>A0A4Z1G5C0</accession>
<gene>
    <name evidence="2" type="ORF">BHYA_0342g00050</name>
</gene>
<feature type="region of interest" description="Disordered" evidence="1">
    <location>
        <begin position="18"/>
        <end position="139"/>
    </location>
</feature>
<evidence type="ECO:0000256" key="1">
    <source>
        <dbReference type="SAM" id="MobiDB-lite"/>
    </source>
</evidence>
<protein>
    <submittedName>
        <fullName evidence="2">Uncharacterized protein</fullName>
    </submittedName>
</protein>
<feature type="compositionally biased region" description="Polar residues" evidence="1">
    <location>
        <begin position="115"/>
        <end position="126"/>
    </location>
</feature>
<dbReference type="AlphaFoldDB" id="A0A4Z1G5C0"/>
<reference evidence="2 3" key="1">
    <citation type="submission" date="2017-12" db="EMBL/GenBank/DDBJ databases">
        <title>Comparative genomics of Botrytis spp.</title>
        <authorList>
            <person name="Valero-Jimenez C.A."/>
            <person name="Tapia P."/>
            <person name="Veloso J."/>
            <person name="Silva-Moreno E."/>
            <person name="Staats M."/>
            <person name="Valdes J.H."/>
            <person name="Van Kan J.A.L."/>
        </authorList>
    </citation>
    <scope>NUCLEOTIDE SEQUENCE [LARGE SCALE GENOMIC DNA]</scope>
    <source>
        <strain evidence="2 3">Bh0001</strain>
    </source>
</reference>
<evidence type="ECO:0000313" key="3">
    <source>
        <dbReference type="Proteomes" id="UP000297814"/>
    </source>
</evidence>